<evidence type="ECO:0000256" key="3">
    <source>
        <dbReference type="ARBA" id="ARBA00022593"/>
    </source>
</evidence>
<reference evidence="6" key="1">
    <citation type="submission" date="2021-01" db="EMBL/GenBank/DDBJ databases">
        <title>Adiantum capillus-veneris genome.</title>
        <authorList>
            <person name="Fang Y."/>
            <person name="Liao Q."/>
        </authorList>
    </citation>
    <scope>NUCLEOTIDE SEQUENCE</scope>
    <source>
        <strain evidence="6">H3</strain>
        <tissue evidence="6">Leaf</tissue>
    </source>
</reference>
<accession>A0A9D4ZHY7</accession>
<dbReference type="GO" id="GO:0005778">
    <property type="term" value="C:peroxisomal membrane"/>
    <property type="evidence" value="ECO:0007669"/>
    <property type="project" value="UniProtKB-SubCell"/>
</dbReference>
<evidence type="ECO:0000256" key="1">
    <source>
        <dbReference type="ARBA" id="ARBA00004585"/>
    </source>
</evidence>
<comment type="similarity">
    <text evidence="2">Belongs to the peroxin-11 family.</text>
</comment>
<dbReference type="PANTHER" id="PTHR12652">
    <property type="entry name" value="PEROXISOMAL BIOGENESIS FACTOR 11"/>
    <property type="match status" value="1"/>
</dbReference>
<dbReference type="GO" id="GO:0044375">
    <property type="term" value="P:regulation of peroxisome size"/>
    <property type="evidence" value="ECO:0007669"/>
    <property type="project" value="UniProtKB-ARBA"/>
</dbReference>
<evidence type="ECO:0000313" key="6">
    <source>
        <dbReference type="EMBL" id="KAI5073526.1"/>
    </source>
</evidence>
<keyword evidence="5" id="KW-0576">Peroxisome</keyword>
<keyword evidence="3" id="KW-0962">Peroxisome biogenesis</keyword>
<dbReference type="GO" id="GO:0016559">
    <property type="term" value="P:peroxisome fission"/>
    <property type="evidence" value="ECO:0007669"/>
    <property type="project" value="InterPro"/>
</dbReference>
<evidence type="ECO:0000256" key="4">
    <source>
        <dbReference type="ARBA" id="ARBA00023136"/>
    </source>
</evidence>
<dbReference type="PANTHER" id="PTHR12652:SF10">
    <property type="entry name" value="PEROXISOMAL MEMBRANE PROTEIN 11C-RELATED"/>
    <property type="match status" value="1"/>
</dbReference>
<keyword evidence="4" id="KW-0472">Membrane</keyword>
<proteinExistence type="inferred from homology"/>
<dbReference type="GO" id="GO:0042802">
    <property type="term" value="F:identical protein binding"/>
    <property type="evidence" value="ECO:0007669"/>
    <property type="project" value="UniProtKB-ARBA"/>
</dbReference>
<dbReference type="OrthoDB" id="411017at2759"/>
<evidence type="ECO:0000313" key="7">
    <source>
        <dbReference type="Proteomes" id="UP000886520"/>
    </source>
</evidence>
<evidence type="ECO:0000256" key="2">
    <source>
        <dbReference type="ARBA" id="ARBA00008194"/>
    </source>
</evidence>
<comment type="caution">
    <text evidence="6">The sequence shown here is derived from an EMBL/GenBank/DDBJ whole genome shotgun (WGS) entry which is preliminary data.</text>
</comment>
<evidence type="ECO:0000256" key="5">
    <source>
        <dbReference type="ARBA" id="ARBA00023140"/>
    </source>
</evidence>
<protein>
    <submittedName>
        <fullName evidence="6">Uncharacterized protein</fullName>
    </submittedName>
</protein>
<sequence length="224" mass="24570">MESLELTLRQLSVLADYLDQAEARDKICRAIQYGSKFVSGGAEGVANQVDSSTGLARKVFRLLKSVNELKALGSPSIKTEKLPFVLLSKSKHSLMATFLALDNLVWAGRAGIYKNKRHTDFVSNISLYFLLGSYACSSLAEFGHIVLKKTRESKEGNQEEKEHPYAHFLGFIKSSLDVVVTIGLLQLAPKSVTPRITGACGTVTSLIACYEVFKETSSTKSKML</sequence>
<dbReference type="Proteomes" id="UP000886520">
    <property type="component" value="Chromosome 11"/>
</dbReference>
<dbReference type="EMBL" id="JABFUD020000011">
    <property type="protein sequence ID" value="KAI5073526.1"/>
    <property type="molecule type" value="Genomic_DNA"/>
</dbReference>
<dbReference type="InterPro" id="IPR008733">
    <property type="entry name" value="PEX11"/>
</dbReference>
<organism evidence="6 7">
    <name type="scientific">Adiantum capillus-veneris</name>
    <name type="common">Maidenhair fern</name>
    <dbReference type="NCBI Taxonomy" id="13818"/>
    <lineage>
        <taxon>Eukaryota</taxon>
        <taxon>Viridiplantae</taxon>
        <taxon>Streptophyta</taxon>
        <taxon>Embryophyta</taxon>
        <taxon>Tracheophyta</taxon>
        <taxon>Polypodiopsida</taxon>
        <taxon>Polypodiidae</taxon>
        <taxon>Polypodiales</taxon>
        <taxon>Pteridineae</taxon>
        <taxon>Pteridaceae</taxon>
        <taxon>Vittarioideae</taxon>
        <taxon>Adiantum</taxon>
    </lineage>
</organism>
<gene>
    <name evidence="6" type="ORF">GOP47_0011539</name>
</gene>
<keyword evidence="7" id="KW-1185">Reference proteome</keyword>
<comment type="subcellular location">
    <subcellularLocation>
        <location evidence="1">Peroxisome membrane</location>
        <topology evidence="1">Multi-pass membrane protein</topology>
    </subcellularLocation>
</comment>
<dbReference type="AlphaFoldDB" id="A0A9D4ZHY7"/>
<dbReference type="Pfam" id="PF05648">
    <property type="entry name" value="PEX11"/>
    <property type="match status" value="1"/>
</dbReference>
<name>A0A9D4ZHY7_ADICA</name>